<accession>A0A0G9H7L3</accession>
<keyword evidence="2" id="KW-1185">Reference proteome</keyword>
<name>A0A0G9H7L3_9GAMM</name>
<dbReference type="InterPro" id="IPR027051">
    <property type="entry name" value="XdhC_Rossmann_dom"/>
</dbReference>
<evidence type="ECO:0000313" key="1">
    <source>
        <dbReference type="EMBL" id="APG02863.1"/>
    </source>
</evidence>
<dbReference type="PANTHER" id="PTHR30388:SF4">
    <property type="entry name" value="MOLYBDENUM COFACTOR INSERTION CHAPERONE PAOD"/>
    <property type="match status" value="1"/>
</dbReference>
<dbReference type="RefSeq" id="WP_046968658.1">
    <property type="nucleotide sequence ID" value="NZ_CP017480.1"/>
</dbReference>
<dbReference type="Pfam" id="PF13478">
    <property type="entry name" value="XdhC_C"/>
    <property type="match status" value="1"/>
</dbReference>
<dbReference type="Proteomes" id="UP000182987">
    <property type="component" value="Chromosome"/>
</dbReference>
<proteinExistence type="predicted"/>
<dbReference type="Gene3D" id="3.40.50.720">
    <property type="entry name" value="NAD(P)-binding Rossmann-like Domain"/>
    <property type="match status" value="1"/>
</dbReference>
<dbReference type="KEGG" id="lrz:BJI69_02355"/>
<dbReference type="OrthoDB" id="9815497at2"/>
<evidence type="ECO:0000313" key="2">
    <source>
        <dbReference type="Proteomes" id="UP000182987"/>
    </source>
</evidence>
<dbReference type="InterPro" id="IPR003777">
    <property type="entry name" value="XdhC_CoxI"/>
</dbReference>
<dbReference type="EMBL" id="CP017480">
    <property type="protein sequence ID" value="APG02863.1"/>
    <property type="molecule type" value="Genomic_DNA"/>
</dbReference>
<dbReference type="Pfam" id="PF02625">
    <property type="entry name" value="XdhC_CoxI"/>
    <property type="match status" value="1"/>
</dbReference>
<gene>
    <name evidence="1" type="ORF">BJI69_02355</name>
</gene>
<sequence>MNALNPSVVPAWPAWPDYALVEDLLPSLREYAHEGRVALATLVSIDGPSPRPLHSEMAIAADGRVAGYVSGGCVEAAVAEEAAMAIAEGRPRLLDYGVGSPVLDIQLSCGGRIGIFVRELVEPSRYVNTLTVARRERRTVTVLTDRDTGAWDIVEAIGPADDRHYARIQRPPLRLVAVGGDPVTLAVAHLAPLLGVEVVLLRPHGPLEPPAGVPLAGYDSRSLPAALADLLLDDRTAVYSLSHDAEVDHAVATHALHSDAFAVGILGSRNKIGARVERLRDDGVDDDELQKLHLPAGLPIGAQTPHGIALSILAQVCQRDRARLP</sequence>
<dbReference type="PANTHER" id="PTHR30388">
    <property type="entry name" value="ALDEHYDE OXIDOREDUCTASE MOLYBDENUM COFACTOR ASSEMBLY PROTEIN"/>
    <property type="match status" value="1"/>
</dbReference>
<dbReference type="STRING" id="1440763.BJI69_02355"/>
<dbReference type="PATRIC" id="fig|1440763.5.peg.3201"/>
<dbReference type="InterPro" id="IPR052698">
    <property type="entry name" value="MoCofactor_Util/Proc"/>
</dbReference>
<reference evidence="2" key="1">
    <citation type="submission" date="2016-09" db="EMBL/GenBank/DDBJ databases">
        <authorList>
            <person name="Lysoe E."/>
        </authorList>
    </citation>
    <scope>NUCLEOTIDE SEQUENCE [LARGE SCALE GENOMIC DNA]</scope>
    <source>
        <strain evidence="2">LJ96T</strain>
    </source>
</reference>
<dbReference type="AlphaFoldDB" id="A0A0G9H7L3"/>
<organism evidence="1 2">
    <name type="scientific">Luteibacter rhizovicinus DSM 16549</name>
    <dbReference type="NCBI Taxonomy" id="1440763"/>
    <lineage>
        <taxon>Bacteria</taxon>
        <taxon>Pseudomonadati</taxon>
        <taxon>Pseudomonadota</taxon>
        <taxon>Gammaproteobacteria</taxon>
        <taxon>Lysobacterales</taxon>
        <taxon>Rhodanobacteraceae</taxon>
        <taxon>Luteibacter</taxon>
    </lineage>
</organism>
<protein>
    <submittedName>
        <fullName evidence="1">Xanthine dehydrogenase</fullName>
    </submittedName>
</protein>